<dbReference type="OrthoDB" id="4937502at2759"/>
<keyword evidence="9" id="KW-1185">Reference proteome</keyword>
<feature type="chain" id="PRO_5032658760" description="MD-2-related lipid-recognition domain-containing protein" evidence="6">
    <location>
        <begin position="22"/>
        <end position="150"/>
    </location>
</feature>
<dbReference type="PANTHER" id="PTHR11306">
    <property type="entry name" value="NIEMANN PICK TYPE C2 PROTEIN NPC2-RELATED"/>
    <property type="match status" value="1"/>
</dbReference>
<gene>
    <name evidence="8" type="ORF">GWI33_015780</name>
</gene>
<evidence type="ECO:0000256" key="2">
    <source>
        <dbReference type="ARBA" id="ARBA00006370"/>
    </source>
</evidence>
<dbReference type="InterPro" id="IPR033916">
    <property type="entry name" value="ML_Npc2-like"/>
</dbReference>
<evidence type="ECO:0000313" key="8">
    <source>
        <dbReference type="EMBL" id="KAF7271336.1"/>
    </source>
</evidence>
<reference evidence="8" key="1">
    <citation type="submission" date="2020-08" db="EMBL/GenBank/DDBJ databases">
        <title>Genome sequencing and assembly of the red palm weevil Rhynchophorus ferrugineus.</title>
        <authorList>
            <person name="Dias G.B."/>
            <person name="Bergman C.M."/>
            <person name="Manee M."/>
        </authorList>
    </citation>
    <scope>NUCLEOTIDE SEQUENCE</scope>
    <source>
        <strain evidence="8">AA-2017</strain>
        <tissue evidence="8">Whole larva</tissue>
    </source>
</reference>
<dbReference type="SMART" id="SM00737">
    <property type="entry name" value="ML"/>
    <property type="match status" value="1"/>
</dbReference>
<name>A0A834M7S6_RHYFE</name>
<evidence type="ECO:0000256" key="3">
    <source>
        <dbReference type="ARBA" id="ARBA00022525"/>
    </source>
</evidence>
<dbReference type="SUPFAM" id="SSF81296">
    <property type="entry name" value="E set domains"/>
    <property type="match status" value="1"/>
</dbReference>
<organism evidence="8 9">
    <name type="scientific">Rhynchophorus ferrugineus</name>
    <name type="common">Red palm weevil</name>
    <name type="synonym">Curculio ferrugineus</name>
    <dbReference type="NCBI Taxonomy" id="354439"/>
    <lineage>
        <taxon>Eukaryota</taxon>
        <taxon>Metazoa</taxon>
        <taxon>Ecdysozoa</taxon>
        <taxon>Arthropoda</taxon>
        <taxon>Hexapoda</taxon>
        <taxon>Insecta</taxon>
        <taxon>Pterygota</taxon>
        <taxon>Neoptera</taxon>
        <taxon>Endopterygota</taxon>
        <taxon>Coleoptera</taxon>
        <taxon>Polyphaga</taxon>
        <taxon>Cucujiformia</taxon>
        <taxon>Curculionidae</taxon>
        <taxon>Dryophthorinae</taxon>
        <taxon>Rhynchophorus</taxon>
    </lineage>
</organism>
<keyword evidence="3" id="KW-0964">Secreted</keyword>
<dbReference type="AlphaFoldDB" id="A0A834M7S6"/>
<keyword evidence="5" id="KW-1015">Disulfide bond</keyword>
<dbReference type="CDD" id="cd00916">
    <property type="entry name" value="Npc2_like"/>
    <property type="match status" value="1"/>
</dbReference>
<accession>A0A834M7S6</accession>
<comment type="subcellular location">
    <subcellularLocation>
        <location evidence="1">Secreted</location>
    </subcellularLocation>
</comment>
<sequence>MDTKLFIVVVCLLPFLQSTLAGYTDCGSADGSIIDVSVTNCAPTARRCILKRNTNATMTINFKSNVKSDSLTAEVHGIIMGVPVAFDLPNTDGCKDSGIVCPLSADSSYEYTTTMPIKSSYPRITVEIKWQLIDAEGKNVICALIPAKIS</sequence>
<comment type="caution">
    <text evidence="8">The sequence shown here is derived from an EMBL/GenBank/DDBJ whole genome shotgun (WGS) entry which is preliminary data.</text>
</comment>
<evidence type="ECO:0000256" key="6">
    <source>
        <dbReference type="SAM" id="SignalP"/>
    </source>
</evidence>
<dbReference type="InterPro" id="IPR039670">
    <property type="entry name" value="NPC2-like"/>
</dbReference>
<evidence type="ECO:0000259" key="7">
    <source>
        <dbReference type="SMART" id="SM00737"/>
    </source>
</evidence>
<comment type="similarity">
    <text evidence="2">Belongs to the NPC2 family.</text>
</comment>
<evidence type="ECO:0000313" key="9">
    <source>
        <dbReference type="Proteomes" id="UP000625711"/>
    </source>
</evidence>
<dbReference type="GO" id="GO:0032934">
    <property type="term" value="F:sterol binding"/>
    <property type="evidence" value="ECO:0007669"/>
    <property type="project" value="InterPro"/>
</dbReference>
<keyword evidence="4 6" id="KW-0732">Signal</keyword>
<evidence type="ECO:0000256" key="1">
    <source>
        <dbReference type="ARBA" id="ARBA00004613"/>
    </source>
</evidence>
<dbReference type="FunFam" id="2.60.40.770:FF:000001">
    <property type="entry name" value="NPC intracellular cholesterol transporter 2"/>
    <property type="match status" value="1"/>
</dbReference>
<dbReference type="Pfam" id="PF02221">
    <property type="entry name" value="E1_DerP2_DerF2"/>
    <property type="match status" value="1"/>
</dbReference>
<feature type="signal peptide" evidence="6">
    <location>
        <begin position="1"/>
        <end position="21"/>
    </location>
</feature>
<feature type="domain" description="MD-2-related lipid-recognition" evidence="7">
    <location>
        <begin position="23"/>
        <end position="147"/>
    </location>
</feature>
<evidence type="ECO:0000256" key="4">
    <source>
        <dbReference type="ARBA" id="ARBA00022729"/>
    </source>
</evidence>
<dbReference type="EMBL" id="JAACXV010013975">
    <property type="protein sequence ID" value="KAF7271336.1"/>
    <property type="molecule type" value="Genomic_DNA"/>
</dbReference>
<dbReference type="Proteomes" id="UP000625711">
    <property type="component" value="Unassembled WGS sequence"/>
</dbReference>
<proteinExistence type="inferred from homology"/>
<dbReference type="InterPro" id="IPR003172">
    <property type="entry name" value="ML_dom"/>
</dbReference>
<dbReference type="InterPro" id="IPR014756">
    <property type="entry name" value="Ig_E-set"/>
</dbReference>
<dbReference type="GO" id="GO:0005576">
    <property type="term" value="C:extracellular region"/>
    <property type="evidence" value="ECO:0007669"/>
    <property type="project" value="UniProtKB-SubCell"/>
</dbReference>
<protein>
    <recommendedName>
        <fullName evidence="7">MD-2-related lipid-recognition domain-containing protein</fullName>
    </recommendedName>
</protein>
<dbReference type="Gene3D" id="2.60.40.770">
    <property type="match status" value="1"/>
</dbReference>
<evidence type="ECO:0000256" key="5">
    <source>
        <dbReference type="ARBA" id="ARBA00023157"/>
    </source>
</evidence>
<dbReference type="PANTHER" id="PTHR11306:SF36">
    <property type="entry name" value="NIEMANN-PICK TYPE C-2C-RELATED"/>
    <property type="match status" value="1"/>
</dbReference>
<dbReference type="GO" id="GO:0032367">
    <property type="term" value="P:intracellular cholesterol transport"/>
    <property type="evidence" value="ECO:0007669"/>
    <property type="project" value="InterPro"/>
</dbReference>